<evidence type="ECO:0000313" key="1">
    <source>
        <dbReference type="EMBL" id="MCI80578.1"/>
    </source>
</evidence>
<comment type="caution">
    <text evidence="1">The sequence shown here is derived from an EMBL/GenBank/DDBJ whole genome shotgun (WGS) entry which is preliminary data.</text>
</comment>
<organism evidence="1 2">
    <name type="scientific">Trifolium medium</name>
    <dbReference type="NCBI Taxonomy" id="97028"/>
    <lineage>
        <taxon>Eukaryota</taxon>
        <taxon>Viridiplantae</taxon>
        <taxon>Streptophyta</taxon>
        <taxon>Embryophyta</taxon>
        <taxon>Tracheophyta</taxon>
        <taxon>Spermatophyta</taxon>
        <taxon>Magnoliopsida</taxon>
        <taxon>eudicotyledons</taxon>
        <taxon>Gunneridae</taxon>
        <taxon>Pentapetalae</taxon>
        <taxon>rosids</taxon>
        <taxon>fabids</taxon>
        <taxon>Fabales</taxon>
        <taxon>Fabaceae</taxon>
        <taxon>Papilionoideae</taxon>
        <taxon>50 kb inversion clade</taxon>
        <taxon>NPAAA clade</taxon>
        <taxon>Hologalegina</taxon>
        <taxon>IRL clade</taxon>
        <taxon>Trifolieae</taxon>
        <taxon>Trifolium</taxon>
    </lineage>
</organism>
<name>A0A392UX68_9FABA</name>
<protein>
    <submittedName>
        <fullName evidence="1">Uncharacterized protein</fullName>
    </submittedName>
</protein>
<keyword evidence="2" id="KW-1185">Reference proteome</keyword>
<dbReference type="EMBL" id="LXQA010999008">
    <property type="protein sequence ID" value="MCI80578.1"/>
    <property type="molecule type" value="Genomic_DNA"/>
</dbReference>
<proteinExistence type="predicted"/>
<reference evidence="1 2" key="1">
    <citation type="journal article" date="2018" name="Front. Plant Sci.">
        <title>Red Clover (Trifolium pratense) and Zigzag Clover (T. medium) - A Picture of Genomic Similarities and Differences.</title>
        <authorList>
            <person name="Dluhosova J."/>
            <person name="Istvanek J."/>
            <person name="Nedelnik J."/>
            <person name="Repkova J."/>
        </authorList>
    </citation>
    <scope>NUCLEOTIDE SEQUENCE [LARGE SCALE GENOMIC DNA]</scope>
    <source>
        <strain evidence="2">cv. 10/8</strain>
        <tissue evidence="1">Leaf</tissue>
    </source>
</reference>
<dbReference type="Proteomes" id="UP000265520">
    <property type="component" value="Unassembled WGS sequence"/>
</dbReference>
<accession>A0A392UX68</accession>
<feature type="non-terminal residue" evidence="1">
    <location>
        <position position="18"/>
    </location>
</feature>
<evidence type="ECO:0000313" key="2">
    <source>
        <dbReference type="Proteomes" id="UP000265520"/>
    </source>
</evidence>
<dbReference type="AlphaFoldDB" id="A0A392UX68"/>
<sequence>MIAELQDVSNDLGEKKSK</sequence>